<evidence type="ECO:0000256" key="2">
    <source>
        <dbReference type="PROSITE-ProRule" id="PRU00708"/>
    </source>
</evidence>
<evidence type="ECO:0000259" key="4">
    <source>
        <dbReference type="PROSITE" id="PS50211"/>
    </source>
</evidence>
<reference evidence="6 7" key="1">
    <citation type="submission" date="2020-10" db="EMBL/GenBank/DDBJ databases">
        <authorList>
            <person name="Klimov P.B."/>
            <person name="Dyachkov S.M."/>
            <person name="Chetverikov P.E."/>
        </authorList>
    </citation>
    <scope>NUCLEOTIDE SEQUENCE [LARGE SCALE GENOMIC DNA]</scope>
    <source>
        <strain evidence="6">BMOC 18-1129-001#AD2665</strain>
        <tissue evidence="6">Entire mites</tissue>
    </source>
</reference>
<dbReference type="InterPro" id="IPR037516">
    <property type="entry name" value="Tripartite_DENN"/>
</dbReference>
<feature type="domain" description="UDENN" evidence="4">
    <location>
        <begin position="183"/>
        <end position="661"/>
    </location>
</feature>
<organism evidence="6 7">
    <name type="scientific">Fragariocoptes setiger</name>
    <dbReference type="NCBI Taxonomy" id="1670756"/>
    <lineage>
        <taxon>Eukaryota</taxon>
        <taxon>Metazoa</taxon>
        <taxon>Ecdysozoa</taxon>
        <taxon>Arthropoda</taxon>
        <taxon>Chelicerata</taxon>
        <taxon>Arachnida</taxon>
        <taxon>Acari</taxon>
        <taxon>Acariformes</taxon>
        <taxon>Trombidiformes</taxon>
        <taxon>Prostigmata</taxon>
        <taxon>Eupodina</taxon>
        <taxon>Eriophyoidea</taxon>
        <taxon>Phytoptidae</taxon>
        <taxon>Fragariocoptes</taxon>
    </lineage>
</organism>
<dbReference type="Pfam" id="PF03455">
    <property type="entry name" value="dDENN"/>
    <property type="match status" value="1"/>
</dbReference>
<dbReference type="InterPro" id="IPR051696">
    <property type="entry name" value="DENN_Domain_GEFs"/>
</dbReference>
<dbReference type="InterPro" id="IPR043153">
    <property type="entry name" value="DENN_C"/>
</dbReference>
<dbReference type="PANTHER" id="PTHR12296">
    <property type="entry name" value="DENN DOMAIN-CONTAINING PROTEIN 4"/>
    <property type="match status" value="1"/>
</dbReference>
<dbReference type="SMART" id="SM00799">
    <property type="entry name" value="DENN"/>
    <property type="match status" value="1"/>
</dbReference>
<dbReference type="Gene3D" id="2.100.10.50">
    <property type="match status" value="1"/>
</dbReference>
<sequence>MDDKRIADYFVIAGVSRNPEFNTESKQILSPLAPITDITVIFKSLGETVPEGYECLEKTVTGYPADLNHGNLRSSNIYICYRRGNDKPPLVDIGVLHEGKERLRNDSEIVTKTPYGHCASTGNSSKHGTYLTYRRAKSLNSCNQLVVVELCITLNNKNEAPPHAFYAIRSNLNSSVYAIGSEVFLCYKKSLVRPPSLCYTPQILSRFPLQDYAKFALPESVPLFCLPTGATIELWPLNTVQPKPAFSTFVLTSGLAQKVYGSSISFYERYDESHLSQDQKQRLGLTPGRSSSHRIYAIKSCSILSRWPFFDSFEKFLLFLHRMVFHPPSRNGLFSAISYSNQNNPPMSPKSQTHSHPVPIEHYISHFLLDVPFPTSQRPKIQVQLTNDEHVVISQPFNSLPLPSTGASFVQLLRTIGSENCLNLLLFGLSEQKILLHSLRPHALTGAAEAITAMLFPFHWQCPYVPLCPLSLCGVLNAPLPFIVGIDSSCFDLNTPPPDVVCVDLDTKHILLSEYKKCLNLKLLPKRPSRILRATLDRIQQRLSRLPTCYQTSLNGHSPVHGGSPSADGGRVQYERQLELEIREAFVRFMATILRDFRSYLLPITKAPTIGTTDPSSLFNLDGFLKSRDRNYSQFYQLITKTQMFTHYIEERSFVSDKDTSLAFFDDCEERLAASENIFSDRPIRLFDTDELLSQADRYIFIPAPEYSPLSVQENPDDNEARLQHAEFGPLNSSLFHRHPNLADYADLPSLNGFETLNHLAGQLGRHNDNAQRTASIPDFQGTGKTVSGSLARQTKQEIRAAQKRARKHAQSPILWSKYLVSCCYSLWFSHLPAFIIHSRQINLDNNPDLEEKITSEILHYAYDVLFRMQDSQLDVVEEICYRIVILLCGMNGQPALAVRVLCEMQKSGIIPNAVTYGYYNKAVLESRWPEPVNSHTTVMWNKIRNVIKAIAQFRHHGRIRRDRQEKLRLSSEDIAAQKDNTRSHDPLLAKLYCLPESQSYRPTTVPVNPAVVKSSLRDEVPNRGRRKNRSSVHHSFSIANNHNRPVEDDDVAPTLMHKSFSMHIKVSSDLDGQYDSVGDHIISVEDKPLQATHGEMTNPLRSITQEEPEPSKNPDFKIPTEHRIFRDIDVPLAQLIDHIDSEAGILFSGSDLNLGRDINNTEIIYSLQQDSQLEDLADADVLYGAELSSNDRPGAHNRLSYPSSINNSVFSMQAPTIQPTSDTVITDLKICLETQSFASDTKILLKLKDSEATKSSSSAIITKSGELEGVAQCVRYDDANLTTSPETYRNESQSSDISATADERDENDPFIEARTPTIGSKQASGHGSTDGLKLTSTPNFKLSTLLQQNSMNWASKWTPSNQSTKSVYKNIKDAASGFVSSLNEFKSSFSVSNANTPSKLLGSAQIRSTATKEMLTKCANYITDFAGPFIPQKYDHDEDEGSSSSWDDMRRFCFSLDDEYSFVNPRLTVNNNPRNSDREMMFDLFERVYSIESNELPNKLREIAGFNTESRKRIAMQIDMVSCCKCNVCKSLLYDEEIMDRWSSNDSNLNTSCAYCQAKIVPLMTISIRDLRFSQANQDSIRDNYNSQMLVDVEETVDEPMNSAGESTRVEIMADLDQSCSIRRHSEIRHSFTVPYLSPLVLRKEVGNVLESTGDGCLAENKFVDEHPIIYWNLLWFFCRVNLPTHLGELCLSANSILNGRQIPNDWTDGGQVSVSCLWDNAKLFGNMGRPLHQLWQRDSPSRNVDSILSDQMRFSKPFLERVLRALKANNIDSCLKMLLNERLKCRLSFKVDSNHHNLYREILFLIYVSEGNKKLGSVRLEREYKRAFEALNHKQVALNRFDQPPTLGSVCCRRYFKPLKLSHRSQQCI</sequence>
<feature type="region of interest" description="Disordered" evidence="3">
    <location>
        <begin position="1283"/>
        <end position="1334"/>
    </location>
</feature>
<dbReference type="PANTHER" id="PTHR12296:SF30">
    <property type="entry name" value="DENN DOMAIN-CONTAINING PROTEIN CRAG"/>
    <property type="match status" value="1"/>
</dbReference>
<feature type="region of interest" description="Disordered" evidence="3">
    <location>
        <begin position="1019"/>
        <end position="1051"/>
    </location>
</feature>
<gene>
    <name evidence="6" type="primary">DENND4C</name>
    <name evidence="6" type="ORF">GZH46_01969</name>
</gene>
<feature type="repeat" description="PPR" evidence="2">
    <location>
        <begin position="878"/>
        <end position="912"/>
    </location>
</feature>
<dbReference type="InterPro" id="IPR005113">
    <property type="entry name" value="uDENN_dom"/>
</dbReference>
<dbReference type="InterPro" id="IPR023341">
    <property type="entry name" value="MABP"/>
</dbReference>
<evidence type="ECO:0000313" key="7">
    <source>
        <dbReference type="Proteomes" id="UP000825002"/>
    </source>
</evidence>
<feature type="domain" description="MABP" evidence="5">
    <location>
        <begin position="32"/>
        <end position="191"/>
    </location>
</feature>
<dbReference type="Proteomes" id="UP000825002">
    <property type="component" value="Unassembled WGS sequence"/>
</dbReference>
<keyword evidence="7" id="KW-1185">Reference proteome</keyword>
<dbReference type="SMART" id="SM00800">
    <property type="entry name" value="uDENN"/>
    <property type="match status" value="1"/>
</dbReference>
<feature type="compositionally biased region" description="Basic residues" evidence="3">
    <location>
        <begin position="1024"/>
        <end position="1033"/>
    </location>
</feature>
<dbReference type="Gene3D" id="1.25.40.10">
    <property type="entry name" value="Tetratricopeptide repeat domain"/>
    <property type="match status" value="1"/>
</dbReference>
<feature type="compositionally biased region" description="Polar residues" evidence="3">
    <location>
        <begin position="1034"/>
        <end position="1044"/>
    </location>
</feature>
<protein>
    <submittedName>
        <fullName evidence="6">DENN domain-containing protein 4C</fullName>
    </submittedName>
</protein>
<evidence type="ECO:0000259" key="5">
    <source>
        <dbReference type="PROSITE" id="PS51498"/>
    </source>
</evidence>
<dbReference type="Pfam" id="PF02141">
    <property type="entry name" value="DENN"/>
    <property type="match status" value="1"/>
</dbReference>
<dbReference type="NCBIfam" id="TIGR00756">
    <property type="entry name" value="PPR"/>
    <property type="match status" value="1"/>
</dbReference>
<evidence type="ECO:0000256" key="3">
    <source>
        <dbReference type="SAM" id="MobiDB-lite"/>
    </source>
</evidence>
<dbReference type="InterPro" id="IPR011990">
    <property type="entry name" value="TPR-like_helical_dom_sf"/>
</dbReference>
<feature type="compositionally biased region" description="Polar residues" evidence="3">
    <location>
        <begin position="1283"/>
        <end position="1299"/>
    </location>
</feature>
<dbReference type="PROSITE" id="PS51498">
    <property type="entry name" value="MABP"/>
    <property type="match status" value="1"/>
</dbReference>
<dbReference type="PROSITE" id="PS51375">
    <property type="entry name" value="PPR"/>
    <property type="match status" value="1"/>
</dbReference>
<keyword evidence="1" id="KW-0344">Guanine-nucleotide releasing factor</keyword>
<evidence type="ECO:0000313" key="6">
    <source>
        <dbReference type="EMBL" id="KAG9509508.1"/>
    </source>
</evidence>
<evidence type="ECO:0000256" key="1">
    <source>
        <dbReference type="ARBA" id="ARBA00022658"/>
    </source>
</evidence>
<dbReference type="PROSITE" id="PS50211">
    <property type="entry name" value="DENN"/>
    <property type="match status" value="1"/>
</dbReference>
<accession>A0ABQ7S7V8</accession>
<dbReference type="InterPro" id="IPR005112">
    <property type="entry name" value="dDENN_dom"/>
</dbReference>
<dbReference type="Pfam" id="PF03456">
    <property type="entry name" value="uDENN"/>
    <property type="match status" value="1"/>
</dbReference>
<comment type="caution">
    <text evidence="6">The sequence shown here is derived from an EMBL/GenBank/DDBJ whole genome shotgun (WGS) entry which is preliminary data.</text>
</comment>
<dbReference type="InterPro" id="IPR002885">
    <property type="entry name" value="PPR_rpt"/>
</dbReference>
<dbReference type="Gene3D" id="3.40.50.11500">
    <property type="match status" value="1"/>
</dbReference>
<feature type="compositionally biased region" description="Polar residues" evidence="3">
    <location>
        <begin position="1318"/>
        <end position="1328"/>
    </location>
</feature>
<proteinExistence type="predicted"/>
<feature type="non-terminal residue" evidence="6">
    <location>
        <position position="1"/>
    </location>
</feature>
<dbReference type="InterPro" id="IPR001194">
    <property type="entry name" value="cDENN_dom"/>
</dbReference>
<dbReference type="EMBL" id="JAIFTH010000441">
    <property type="protein sequence ID" value="KAG9509508.1"/>
    <property type="molecule type" value="Genomic_DNA"/>
</dbReference>
<name>A0ABQ7S7V8_9ACAR</name>
<dbReference type="SMART" id="SM00801">
    <property type="entry name" value="dDENN"/>
    <property type="match status" value="1"/>
</dbReference>